<name>A0AAW0BXL9_9AGAR</name>
<dbReference type="EMBL" id="JAWWNJ010000026">
    <property type="protein sequence ID" value="KAK7030009.1"/>
    <property type="molecule type" value="Genomic_DNA"/>
</dbReference>
<dbReference type="Proteomes" id="UP001362999">
    <property type="component" value="Unassembled WGS sequence"/>
</dbReference>
<dbReference type="AlphaFoldDB" id="A0AAW0BXL9"/>
<sequence>MTGFVGGWRGESGDGKHKDILCAFGALWDLCLQADVCCLRQALHSRVSVSHRYPAPLTPFVAAAQLANCLFTLLFLDDWADERDSAIYISCLTPVTQAQYRHPPSRMLSFALRRRHQLSSAGVFTATSHRQIVSFESCKAAGVVLCVAWIRTRIEVGHAMHVAERFKTGMGGKDAGGEDCKLLGSCCALNVNLLLVSTSTPSRTYEGLRR</sequence>
<organism evidence="1 2">
    <name type="scientific">Favolaschia claudopus</name>
    <dbReference type="NCBI Taxonomy" id="2862362"/>
    <lineage>
        <taxon>Eukaryota</taxon>
        <taxon>Fungi</taxon>
        <taxon>Dikarya</taxon>
        <taxon>Basidiomycota</taxon>
        <taxon>Agaricomycotina</taxon>
        <taxon>Agaricomycetes</taxon>
        <taxon>Agaricomycetidae</taxon>
        <taxon>Agaricales</taxon>
        <taxon>Marasmiineae</taxon>
        <taxon>Mycenaceae</taxon>
        <taxon>Favolaschia</taxon>
    </lineage>
</organism>
<comment type="caution">
    <text evidence="1">The sequence shown here is derived from an EMBL/GenBank/DDBJ whole genome shotgun (WGS) entry which is preliminary data.</text>
</comment>
<gene>
    <name evidence="1" type="ORF">R3P38DRAFT_891593</name>
</gene>
<evidence type="ECO:0000313" key="1">
    <source>
        <dbReference type="EMBL" id="KAK7030009.1"/>
    </source>
</evidence>
<reference evidence="1 2" key="1">
    <citation type="journal article" date="2024" name="J Genomics">
        <title>Draft genome sequencing and assembly of Favolaschia claudopus CIRM-BRFM 2984 isolated from oak limbs.</title>
        <authorList>
            <person name="Navarro D."/>
            <person name="Drula E."/>
            <person name="Chaduli D."/>
            <person name="Cazenave R."/>
            <person name="Ahrendt S."/>
            <person name="Wang J."/>
            <person name="Lipzen A."/>
            <person name="Daum C."/>
            <person name="Barry K."/>
            <person name="Grigoriev I.V."/>
            <person name="Favel A."/>
            <person name="Rosso M.N."/>
            <person name="Martin F."/>
        </authorList>
    </citation>
    <scope>NUCLEOTIDE SEQUENCE [LARGE SCALE GENOMIC DNA]</scope>
    <source>
        <strain evidence="1 2">CIRM-BRFM 2984</strain>
    </source>
</reference>
<keyword evidence="2" id="KW-1185">Reference proteome</keyword>
<proteinExistence type="predicted"/>
<evidence type="ECO:0000313" key="2">
    <source>
        <dbReference type="Proteomes" id="UP001362999"/>
    </source>
</evidence>
<accession>A0AAW0BXL9</accession>
<protein>
    <submittedName>
        <fullName evidence="1">Uncharacterized protein</fullName>
    </submittedName>
</protein>